<organism evidence="2 3">
    <name type="scientific">Favolaschia claudopus</name>
    <dbReference type="NCBI Taxonomy" id="2862362"/>
    <lineage>
        <taxon>Eukaryota</taxon>
        <taxon>Fungi</taxon>
        <taxon>Dikarya</taxon>
        <taxon>Basidiomycota</taxon>
        <taxon>Agaricomycotina</taxon>
        <taxon>Agaricomycetes</taxon>
        <taxon>Agaricomycetidae</taxon>
        <taxon>Agaricales</taxon>
        <taxon>Marasmiineae</taxon>
        <taxon>Mycenaceae</taxon>
        <taxon>Favolaschia</taxon>
    </lineage>
</organism>
<accession>A0AAW0AGW2</accession>
<keyword evidence="1" id="KW-0472">Membrane</keyword>
<dbReference type="Proteomes" id="UP001362999">
    <property type="component" value="Unassembled WGS sequence"/>
</dbReference>
<dbReference type="EMBL" id="JAWWNJ010000067">
    <property type="protein sequence ID" value="KAK7008502.1"/>
    <property type="molecule type" value="Genomic_DNA"/>
</dbReference>
<gene>
    <name evidence="2" type="ORF">R3P38DRAFT_1603941</name>
</gene>
<reference evidence="2 3" key="1">
    <citation type="journal article" date="2024" name="J Genomics">
        <title>Draft genome sequencing and assembly of Favolaschia claudopus CIRM-BRFM 2984 isolated from oak limbs.</title>
        <authorList>
            <person name="Navarro D."/>
            <person name="Drula E."/>
            <person name="Chaduli D."/>
            <person name="Cazenave R."/>
            <person name="Ahrendt S."/>
            <person name="Wang J."/>
            <person name="Lipzen A."/>
            <person name="Daum C."/>
            <person name="Barry K."/>
            <person name="Grigoriev I.V."/>
            <person name="Favel A."/>
            <person name="Rosso M.N."/>
            <person name="Martin F."/>
        </authorList>
    </citation>
    <scope>NUCLEOTIDE SEQUENCE [LARGE SCALE GENOMIC DNA]</scope>
    <source>
        <strain evidence="2 3">CIRM-BRFM 2984</strain>
    </source>
</reference>
<proteinExistence type="predicted"/>
<feature type="transmembrane region" description="Helical" evidence="1">
    <location>
        <begin position="14"/>
        <end position="32"/>
    </location>
</feature>
<sequence>MLYIEALEQRRRPVIRLAFYLISLPFFFCIEVRGPRARDPWLHSGPRNYSPLCCLGKALSTSHSFVDPVSLALRRYSSEFRYNALVRCRRDGVCLYIFISFIFFFVPGTRAPVLSIS</sequence>
<evidence type="ECO:0000313" key="2">
    <source>
        <dbReference type="EMBL" id="KAK7008502.1"/>
    </source>
</evidence>
<feature type="transmembrane region" description="Helical" evidence="1">
    <location>
        <begin position="93"/>
        <end position="113"/>
    </location>
</feature>
<dbReference type="AlphaFoldDB" id="A0AAW0AGW2"/>
<comment type="caution">
    <text evidence="2">The sequence shown here is derived from an EMBL/GenBank/DDBJ whole genome shotgun (WGS) entry which is preliminary data.</text>
</comment>
<keyword evidence="1" id="KW-0812">Transmembrane</keyword>
<evidence type="ECO:0000313" key="3">
    <source>
        <dbReference type="Proteomes" id="UP001362999"/>
    </source>
</evidence>
<protein>
    <submittedName>
        <fullName evidence="2">Uncharacterized protein</fullName>
    </submittedName>
</protein>
<keyword evidence="1" id="KW-1133">Transmembrane helix</keyword>
<evidence type="ECO:0000256" key="1">
    <source>
        <dbReference type="SAM" id="Phobius"/>
    </source>
</evidence>
<name>A0AAW0AGW2_9AGAR</name>
<keyword evidence="3" id="KW-1185">Reference proteome</keyword>